<dbReference type="InterPro" id="IPR005653">
    <property type="entry name" value="OstA-like_N"/>
</dbReference>
<evidence type="ECO:0000256" key="5">
    <source>
        <dbReference type="SAM" id="MobiDB-lite"/>
    </source>
</evidence>
<evidence type="ECO:0000313" key="8">
    <source>
        <dbReference type="Proteomes" id="UP001317963"/>
    </source>
</evidence>
<dbReference type="InterPro" id="IPR014340">
    <property type="entry name" value="LptA"/>
</dbReference>
<feature type="domain" description="Organic solvent tolerance-like N-terminal" evidence="6">
    <location>
        <begin position="37"/>
        <end position="147"/>
    </location>
</feature>
<proteinExistence type="inferred from homology"/>
<comment type="subcellular location">
    <subcellularLocation>
        <location evidence="4">Periplasm</location>
    </subcellularLocation>
</comment>
<keyword evidence="2 4" id="KW-0732">Signal</keyword>
<dbReference type="Proteomes" id="UP001317963">
    <property type="component" value="Chromosome"/>
</dbReference>
<keyword evidence="8" id="KW-1185">Reference proteome</keyword>
<dbReference type="NCBIfam" id="TIGR03002">
    <property type="entry name" value="outer_YhbN_LptA"/>
    <property type="match status" value="1"/>
</dbReference>
<dbReference type="RefSeq" id="WP_279241937.1">
    <property type="nucleotide sequence ID" value="NZ_CP036501.1"/>
</dbReference>
<protein>
    <recommendedName>
        <fullName evidence="4">Lipopolysaccharide export system protein LptA</fullName>
    </recommendedName>
</protein>
<keyword evidence="3 4" id="KW-0574">Periplasm</keyword>
<evidence type="ECO:0000256" key="3">
    <source>
        <dbReference type="ARBA" id="ARBA00022764"/>
    </source>
</evidence>
<comment type="function">
    <text evidence="4">Involved in the assembly of lipopolysaccharide (LPS). Required for the translocation of LPS from the inner membrane to the outer membrane. May form a bridge between the inner membrane and the outer membrane, via interactions with LptC and LptD, thereby facilitating LPS transfer across the periplasm.</text>
</comment>
<evidence type="ECO:0000313" key="7">
    <source>
        <dbReference type="EMBL" id="UZP75450.1"/>
    </source>
</evidence>
<evidence type="ECO:0000256" key="2">
    <source>
        <dbReference type="ARBA" id="ARBA00022729"/>
    </source>
</evidence>
<keyword evidence="1 4" id="KW-0813">Transport</keyword>
<dbReference type="PANTHER" id="PTHR36504">
    <property type="entry name" value="LIPOPOLYSACCHARIDE EXPORT SYSTEM PROTEIN LPTA"/>
    <property type="match status" value="1"/>
</dbReference>
<dbReference type="HAMAP" id="MF_01914">
    <property type="entry name" value="LPS_assembly_LptA"/>
    <property type="match status" value="1"/>
</dbReference>
<dbReference type="PANTHER" id="PTHR36504:SF1">
    <property type="entry name" value="LIPOPOLYSACCHARIDE EXPORT SYSTEM PROTEIN LPTA"/>
    <property type="match status" value="1"/>
</dbReference>
<sequence precursor="true">MNCEYPLGTRLISVLLAILLATSAIGSFANDADQPIEISADQVTREEPSGLTTYRGSVELRQGSLEIKSERLVFSFDDKGASIITATGTPATLKQTPSDRETPINAQANAIEYQETKDRIRLIGEARILQDGAVIEGSTIEYIVSSQRVIAAGSPSGKKPQRVKVTIPPNSLRENPGRD</sequence>
<dbReference type="EMBL" id="CP036501">
    <property type="protein sequence ID" value="UZP75450.1"/>
    <property type="molecule type" value="Genomic_DNA"/>
</dbReference>
<accession>A0ABY6Q8T7</accession>
<evidence type="ECO:0000259" key="6">
    <source>
        <dbReference type="Pfam" id="PF03968"/>
    </source>
</evidence>
<evidence type="ECO:0000256" key="1">
    <source>
        <dbReference type="ARBA" id="ARBA00022448"/>
    </source>
</evidence>
<dbReference type="Pfam" id="PF03968">
    <property type="entry name" value="LptD_N"/>
    <property type="match status" value="1"/>
</dbReference>
<feature type="signal peptide" evidence="4">
    <location>
        <begin position="1"/>
        <end position="29"/>
    </location>
</feature>
<feature type="chain" id="PRO_5044908234" description="Lipopolysaccharide export system protein LptA" evidence="4">
    <location>
        <begin position="30"/>
        <end position="179"/>
    </location>
</feature>
<dbReference type="Gene3D" id="2.60.450.10">
    <property type="entry name" value="Lipopolysaccharide (LPS) transport protein A like domain"/>
    <property type="match status" value="1"/>
</dbReference>
<evidence type="ECO:0000256" key="4">
    <source>
        <dbReference type="HAMAP-Rule" id="MF_01914"/>
    </source>
</evidence>
<comment type="similarity">
    <text evidence="4">Belongs to the LptA family.</text>
</comment>
<feature type="region of interest" description="Disordered" evidence="5">
    <location>
        <begin position="152"/>
        <end position="179"/>
    </location>
</feature>
<dbReference type="InterPro" id="IPR052037">
    <property type="entry name" value="LPS_export_LptA"/>
</dbReference>
<name>A0ABY6Q8T7_9GAMM</name>
<gene>
    <name evidence="4 7" type="primary">lptA</name>
    <name evidence="7" type="ORF">E0F26_12190</name>
</gene>
<comment type="subunit">
    <text evidence="4">Component of the lipopolysaccharide transport and assembly complex.</text>
</comment>
<organism evidence="7 8">
    <name type="scientific">Candidatus Paraluminiphilus aquimaris</name>
    <dbReference type="NCBI Taxonomy" id="2518994"/>
    <lineage>
        <taxon>Bacteria</taxon>
        <taxon>Pseudomonadati</taxon>
        <taxon>Pseudomonadota</taxon>
        <taxon>Gammaproteobacteria</taxon>
        <taxon>Cellvibrionales</taxon>
        <taxon>Halieaceae</taxon>
        <taxon>Candidatus Paraluminiphilus</taxon>
    </lineage>
</organism>
<reference evidence="7 8" key="1">
    <citation type="submission" date="2019-02" db="EMBL/GenBank/DDBJ databases">
        <title>Halieaceae_genomes.</title>
        <authorList>
            <person name="Li S.-H."/>
        </authorList>
    </citation>
    <scope>NUCLEOTIDE SEQUENCE [LARGE SCALE GENOMIC DNA]</scope>
    <source>
        <strain evidence="7 8">JH123</strain>
    </source>
</reference>